<comment type="caution">
    <text evidence="1">The sequence shown here is derived from an EMBL/GenBank/DDBJ whole genome shotgun (WGS) entry which is preliminary data.</text>
</comment>
<organism evidence="1 2">
    <name type="scientific">Adhaeribacter terreus</name>
    <dbReference type="NCBI Taxonomy" id="529703"/>
    <lineage>
        <taxon>Bacteria</taxon>
        <taxon>Pseudomonadati</taxon>
        <taxon>Bacteroidota</taxon>
        <taxon>Cytophagia</taxon>
        <taxon>Cytophagales</taxon>
        <taxon>Hymenobacteraceae</taxon>
        <taxon>Adhaeribacter</taxon>
    </lineage>
</organism>
<evidence type="ECO:0000313" key="2">
    <source>
        <dbReference type="Proteomes" id="UP001596161"/>
    </source>
</evidence>
<proteinExistence type="predicted"/>
<evidence type="ECO:0008006" key="3">
    <source>
        <dbReference type="Google" id="ProtNLM"/>
    </source>
</evidence>
<name>A0ABW0EBE0_9BACT</name>
<dbReference type="RefSeq" id="WP_378017295.1">
    <property type="nucleotide sequence ID" value="NZ_JBHSKT010000005.1"/>
</dbReference>
<accession>A0ABW0EBE0</accession>
<protein>
    <recommendedName>
        <fullName evidence="3">DUF2939 domain-containing protein</fullName>
    </recommendedName>
</protein>
<reference evidence="2" key="1">
    <citation type="journal article" date="2019" name="Int. J. Syst. Evol. Microbiol.">
        <title>The Global Catalogue of Microorganisms (GCM) 10K type strain sequencing project: providing services to taxonomists for standard genome sequencing and annotation.</title>
        <authorList>
            <consortium name="The Broad Institute Genomics Platform"/>
            <consortium name="The Broad Institute Genome Sequencing Center for Infectious Disease"/>
            <person name="Wu L."/>
            <person name="Ma J."/>
        </authorList>
    </citation>
    <scope>NUCLEOTIDE SEQUENCE [LARGE SCALE GENOMIC DNA]</scope>
    <source>
        <strain evidence="2">KACC 12602</strain>
    </source>
</reference>
<evidence type="ECO:0000313" key="1">
    <source>
        <dbReference type="EMBL" id="MFC5270926.1"/>
    </source>
</evidence>
<dbReference type="Proteomes" id="UP001596161">
    <property type="component" value="Unassembled WGS sequence"/>
</dbReference>
<dbReference type="EMBL" id="JBHSKT010000005">
    <property type="protein sequence ID" value="MFC5270926.1"/>
    <property type="molecule type" value="Genomic_DNA"/>
</dbReference>
<keyword evidence="2" id="KW-1185">Reference proteome</keyword>
<gene>
    <name evidence="1" type="ORF">ACFPIB_09915</name>
</gene>
<sequence length="202" mass="22376">MKKILLIGLALALLLGYLYFRSFTSGPKYALLQAKEAAQNHNMAEFEKYVDVESLTNSLVDQITGSPGLTENFIPGLRLSKSVIDLFKPTLARAARAEVKNYVETGRINTRLEGNEMLFSLAAIIGTIVSDDSQFKSIAYVKENGGEALVGLEFTQPKFDTTVVVEIKMLDKGDYYQATDFTNAGELLQHLINMQNKQAANR</sequence>